<feature type="compositionally biased region" description="Basic residues" evidence="1">
    <location>
        <begin position="34"/>
        <end position="44"/>
    </location>
</feature>
<dbReference type="AlphaFoldDB" id="F5YJS7"/>
<feature type="region of interest" description="Disordered" evidence="1">
    <location>
        <begin position="16"/>
        <end position="44"/>
    </location>
</feature>
<evidence type="ECO:0000313" key="2">
    <source>
        <dbReference type="EMBL" id="AEF85413.1"/>
    </source>
</evidence>
<reference evidence="3" key="1">
    <citation type="submission" date="2009-12" db="EMBL/GenBank/DDBJ databases">
        <title>Complete sequence of Treponema primitia strain ZAS-2.</title>
        <authorList>
            <person name="Tetu S.G."/>
            <person name="Matson E."/>
            <person name="Ren Q."/>
            <person name="Seshadri R."/>
            <person name="Elbourne L."/>
            <person name="Hassan K.A."/>
            <person name="Durkin A."/>
            <person name="Radune D."/>
            <person name="Mohamoud Y."/>
            <person name="Shay R."/>
            <person name="Jin S."/>
            <person name="Zhang X."/>
            <person name="Lucey K."/>
            <person name="Ballor N.R."/>
            <person name="Ottesen E."/>
            <person name="Rosenthal R."/>
            <person name="Allen A."/>
            <person name="Leadbetter J.R."/>
            <person name="Paulsen I.T."/>
        </authorList>
    </citation>
    <scope>NUCLEOTIDE SEQUENCE [LARGE SCALE GENOMIC DNA]</scope>
    <source>
        <strain evidence="3">ATCC BAA-887 / DSM 12427 / ZAS-2</strain>
    </source>
</reference>
<keyword evidence="3" id="KW-1185">Reference proteome</keyword>
<reference evidence="2 3" key="2">
    <citation type="journal article" date="2011" name="ISME J.">
        <title>RNA-seq reveals cooperative metabolic interactions between two termite-gut spirochete species in co-culture.</title>
        <authorList>
            <person name="Rosenthal A.Z."/>
            <person name="Matson E.G."/>
            <person name="Eldar A."/>
            <person name="Leadbetter J.R."/>
        </authorList>
    </citation>
    <scope>NUCLEOTIDE SEQUENCE [LARGE SCALE GENOMIC DNA]</scope>
    <source>
        <strain evidence="3">ATCC BAA-887 / DSM 12427 / ZAS-2</strain>
    </source>
</reference>
<feature type="compositionally biased region" description="Gly residues" evidence="1">
    <location>
        <begin position="19"/>
        <end position="31"/>
    </location>
</feature>
<dbReference type="STRING" id="545694.TREPR_2060"/>
<proteinExistence type="predicted"/>
<evidence type="ECO:0000313" key="3">
    <source>
        <dbReference type="Proteomes" id="UP000009223"/>
    </source>
</evidence>
<sequence>MRRVAGGGQRGQVAAYNRGWGGGLRNGGPGLRGTRQKKGGHRRGFGLWVSGTGFRDGLLLAGFRQKGPGLGF</sequence>
<evidence type="ECO:0000256" key="1">
    <source>
        <dbReference type="SAM" id="MobiDB-lite"/>
    </source>
</evidence>
<protein>
    <submittedName>
        <fullName evidence="2">Uncharacterized protein</fullName>
    </submittedName>
</protein>
<dbReference type="KEGG" id="tpi:TREPR_2060"/>
<accession>F5YJS7</accession>
<gene>
    <name evidence="2" type="ordered locus">TREPR_2060</name>
</gene>
<dbReference type="RefSeq" id="WP_015708104.1">
    <property type="nucleotide sequence ID" value="NC_015578.1"/>
</dbReference>
<name>F5YJS7_TREPZ</name>
<dbReference type="Proteomes" id="UP000009223">
    <property type="component" value="Chromosome"/>
</dbReference>
<dbReference type="HOGENOM" id="CLU_2721116_0_0_12"/>
<dbReference type="EMBL" id="CP001843">
    <property type="protein sequence ID" value="AEF85413.1"/>
    <property type="molecule type" value="Genomic_DNA"/>
</dbReference>
<organism evidence="2 3">
    <name type="scientific">Treponema primitia (strain ATCC BAA-887 / DSM 12427 / ZAS-2)</name>
    <dbReference type="NCBI Taxonomy" id="545694"/>
    <lineage>
        <taxon>Bacteria</taxon>
        <taxon>Pseudomonadati</taxon>
        <taxon>Spirochaetota</taxon>
        <taxon>Spirochaetia</taxon>
        <taxon>Spirochaetales</taxon>
        <taxon>Treponemataceae</taxon>
        <taxon>Treponema</taxon>
    </lineage>
</organism>